<evidence type="ECO:0000313" key="13">
    <source>
        <dbReference type="EMBL" id="KAK0713092.1"/>
    </source>
</evidence>
<dbReference type="Proteomes" id="UP001172101">
    <property type="component" value="Unassembled WGS sequence"/>
</dbReference>
<dbReference type="GO" id="GO:0000293">
    <property type="term" value="F:ferric-chelate reductase activity"/>
    <property type="evidence" value="ECO:0007669"/>
    <property type="project" value="UniProtKB-ARBA"/>
</dbReference>
<feature type="transmembrane region" description="Helical" evidence="11">
    <location>
        <begin position="171"/>
        <end position="189"/>
    </location>
</feature>
<accession>A0AA40DTT5</accession>
<organism evidence="13 14">
    <name type="scientific">Lasiosphaeria miniovina</name>
    <dbReference type="NCBI Taxonomy" id="1954250"/>
    <lineage>
        <taxon>Eukaryota</taxon>
        <taxon>Fungi</taxon>
        <taxon>Dikarya</taxon>
        <taxon>Ascomycota</taxon>
        <taxon>Pezizomycotina</taxon>
        <taxon>Sordariomycetes</taxon>
        <taxon>Sordariomycetidae</taxon>
        <taxon>Sordariales</taxon>
        <taxon>Lasiosphaeriaceae</taxon>
        <taxon>Lasiosphaeria</taxon>
    </lineage>
</organism>
<dbReference type="AlphaFoldDB" id="A0AA40DTT5"/>
<feature type="domain" description="FAD-binding FR-type" evidence="12">
    <location>
        <begin position="273"/>
        <end position="415"/>
    </location>
</feature>
<evidence type="ECO:0000259" key="12">
    <source>
        <dbReference type="PROSITE" id="PS51384"/>
    </source>
</evidence>
<dbReference type="PANTHER" id="PTHR32361:SF9">
    <property type="entry name" value="FERRIC REDUCTASE TRANSMEMBRANE COMPONENT 3-RELATED"/>
    <property type="match status" value="1"/>
</dbReference>
<evidence type="ECO:0000256" key="2">
    <source>
        <dbReference type="ARBA" id="ARBA00006278"/>
    </source>
</evidence>
<dbReference type="GO" id="GO:0015677">
    <property type="term" value="P:copper ion import"/>
    <property type="evidence" value="ECO:0007669"/>
    <property type="project" value="TreeGrafter"/>
</dbReference>
<keyword evidence="8 11" id="KW-0472">Membrane</keyword>
<evidence type="ECO:0000256" key="7">
    <source>
        <dbReference type="ARBA" id="ARBA00023065"/>
    </source>
</evidence>
<sequence>MGWPYRFLDLTETEKHLRRLALDQFASYAQLSSLLPLCLAILYRIIQQWATKEETSRKGVSPLIRAQSQKADGVRASQVRKVQWWLGEEVLIFGSSWGQRDQWLVGLLWGSWLLFLCVLDTGHDYLHLTKRLGVIAASQYPAHYLLALKSLNPFSYIFRSSHDQANRWHRVLGRIITTLIGAHVALYLNFFLQTGIAAQRLLRPVVFVGVVAFCGLSLLNTTSLRAVRRYSYRLFFIIHLFVALAMPPLLFFHARPARLFMAEAFLIFIADLVSRRSNTVLADATLAPVPGTDLVKISASIPRTEVNRFHGHPGSHIYLTIPSAARKSAPASISPILYEYLFNPFTVAAVDEEGGHLTIVARHRKGPMTATLAHLASKAAGGALSSGSSCVASTIRGEGKIPLSIEGPYGIQTVAHLAGDGGFDRVLLVAGGIGATFTVPLYRFILRENRNAKVQMVWSVRQTGDMTWVAAGSGARGDIMDDENVHIFLTGGGVSDTSEDGDHAPSKKKPKKPVGSQRTESLVSKGVNGVGVGGDGGLVEMTAMLKDRRRNRPMPDRPRKRPDLRTIVDGVFKKSQEERVAVIVCGPAKMARELRGYVGVWVMKGRKVWWHNEGFGV</sequence>
<name>A0AA40DTT5_9PEZI</name>
<comment type="similarity">
    <text evidence="2">Belongs to the ferric reductase (FRE) family.</text>
</comment>
<dbReference type="PROSITE" id="PS51384">
    <property type="entry name" value="FAD_FR"/>
    <property type="match status" value="1"/>
</dbReference>
<keyword evidence="6" id="KW-0560">Oxidoreductase</keyword>
<keyword evidence="3" id="KW-0813">Transport</keyword>
<dbReference type="InterPro" id="IPR013130">
    <property type="entry name" value="Fe3_Rdtase_TM_dom"/>
</dbReference>
<dbReference type="Gene3D" id="3.40.50.80">
    <property type="entry name" value="Nucleotide-binding domain of ferredoxin-NADP reductase (FNR) module"/>
    <property type="match status" value="1"/>
</dbReference>
<evidence type="ECO:0000256" key="6">
    <source>
        <dbReference type="ARBA" id="ARBA00023002"/>
    </source>
</evidence>
<evidence type="ECO:0000313" key="14">
    <source>
        <dbReference type="Proteomes" id="UP001172101"/>
    </source>
</evidence>
<keyword evidence="9" id="KW-0325">Glycoprotein</keyword>
<dbReference type="SUPFAM" id="SSF52343">
    <property type="entry name" value="Ferredoxin reductase-like, C-terminal NADP-linked domain"/>
    <property type="match status" value="1"/>
</dbReference>
<dbReference type="PANTHER" id="PTHR32361">
    <property type="entry name" value="FERRIC/CUPRIC REDUCTASE TRANSMEMBRANE COMPONENT"/>
    <property type="match status" value="1"/>
</dbReference>
<dbReference type="GO" id="GO:0006826">
    <property type="term" value="P:iron ion transport"/>
    <property type="evidence" value="ECO:0007669"/>
    <property type="project" value="TreeGrafter"/>
</dbReference>
<comment type="caution">
    <text evidence="13">The sequence shown here is derived from an EMBL/GenBank/DDBJ whole genome shotgun (WGS) entry which is preliminary data.</text>
</comment>
<evidence type="ECO:0000256" key="3">
    <source>
        <dbReference type="ARBA" id="ARBA00022448"/>
    </source>
</evidence>
<feature type="region of interest" description="Disordered" evidence="10">
    <location>
        <begin position="490"/>
        <end position="520"/>
    </location>
</feature>
<gene>
    <name evidence="13" type="ORF">B0T26DRAFT_716372</name>
</gene>
<protein>
    <submittedName>
        <fullName evidence="13">Ferric reductase like transmembrane component-domain-containing protein</fullName>
    </submittedName>
</protein>
<dbReference type="SFLD" id="SFLDS00052">
    <property type="entry name" value="Ferric_Reductase_Domain"/>
    <property type="match status" value="1"/>
</dbReference>
<dbReference type="InterPro" id="IPR017927">
    <property type="entry name" value="FAD-bd_FR_type"/>
</dbReference>
<feature type="transmembrane region" description="Helical" evidence="11">
    <location>
        <begin position="25"/>
        <end position="46"/>
    </location>
</feature>
<keyword evidence="14" id="KW-1185">Reference proteome</keyword>
<feature type="transmembrane region" description="Helical" evidence="11">
    <location>
        <begin position="201"/>
        <end position="219"/>
    </location>
</feature>
<dbReference type="GO" id="GO:0005886">
    <property type="term" value="C:plasma membrane"/>
    <property type="evidence" value="ECO:0007669"/>
    <property type="project" value="TreeGrafter"/>
</dbReference>
<dbReference type="RefSeq" id="XP_060294415.1">
    <property type="nucleotide sequence ID" value="XM_060442266.1"/>
</dbReference>
<proteinExistence type="inferred from homology"/>
<feature type="transmembrane region" description="Helical" evidence="11">
    <location>
        <begin position="231"/>
        <end position="251"/>
    </location>
</feature>
<dbReference type="InterPro" id="IPR039261">
    <property type="entry name" value="FNR_nucleotide-bd"/>
</dbReference>
<dbReference type="CDD" id="cd06186">
    <property type="entry name" value="NOX_Duox_like_FAD_NADP"/>
    <property type="match status" value="1"/>
</dbReference>
<evidence type="ECO:0000256" key="11">
    <source>
        <dbReference type="SAM" id="Phobius"/>
    </source>
</evidence>
<evidence type="ECO:0000256" key="9">
    <source>
        <dbReference type="ARBA" id="ARBA00023180"/>
    </source>
</evidence>
<evidence type="ECO:0000256" key="5">
    <source>
        <dbReference type="ARBA" id="ARBA00022989"/>
    </source>
</evidence>
<dbReference type="InterPro" id="IPR051410">
    <property type="entry name" value="Ferric/Cupric_Reductase"/>
</dbReference>
<dbReference type="GeneID" id="85325536"/>
<dbReference type="Pfam" id="PF08030">
    <property type="entry name" value="NAD_binding_6"/>
    <property type="match status" value="1"/>
</dbReference>
<keyword evidence="4 11" id="KW-0812">Transmembrane</keyword>
<dbReference type="SFLD" id="SFLDG01168">
    <property type="entry name" value="Ferric_reductase_subgroup_(FRE"/>
    <property type="match status" value="1"/>
</dbReference>
<dbReference type="EMBL" id="JAUIRO010000005">
    <property type="protein sequence ID" value="KAK0713092.1"/>
    <property type="molecule type" value="Genomic_DNA"/>
</dbReference>
<dbReference type="InterPro" id="IPR013121">
    <property type="entry name" value="Fe_red_NAD-bd_6"/>
</dbReference>
<evidence type="ECO:0000256" key="4">
    <source>
        <dbReference type="ARBA" id="ARBA00022692"/>
    </source>
</evidence>
<reference evidence="13" key="1">
    <citation type="submission" date="2023-06" db="EMBL/GenBank/DDBJ databases">
        <title>Genome-scale phylogeny and comparative genomics of the fungal order Sordariales.</title>
        <authorList>
            <consortium name="Lawrence Berkeley National Laboratory"/>
            <person name="Hensen N."/>
            <person name="Bonometti L."/>
            <person name="Westerberg I."/>
            <person name="Brannstrom I.O."/>
            <person name="Guillou S."/>
            <person name="Cros-Aarteil S."/>
            <person name="Calhoun S."/>
            <person name="Haridas S."/>
            <person name="Kuo A."/>
            <person name="Mondo S."/>
            <person name="Pangilinan J."/>
            <person name="Riley R."/>
            <person name="LaButti K."/>
            <person name="Andreopoulos B."/>
            <person name="Lipzen A."/>
            <person name="Chen C."/>
            <person name="Yanf M."/>
            <person name="Daum C."/>
            <person name="Ng V."/>
            <person name="Clum A."/>
            <person name="Steindorff A."/>
            <person name="Ohm R."/>
            <person name="Martin F."/>
            <person name="Silar P."/>
            <person name="Natvig D."/>
            <person name="Lalanne C."/>
            <person name="Gautier V."/>
            <person name="Ament-velasquez S.L."/>
            <person name="Kruys A."/>
            <person name="Hutchinson M.I."/>
            <person name="Powell A.J."/>
            <person name="Barry K."/>
            <person name="Miller A.N."/>
            <person name="Grigoriev I.V."/>
            <person name="Debuchy R."/>
            <person name="Gladieux P."/>
            <person name="Thoren M.H."/>
            <person name="Johannesson H."/>
        </authorList>
    </citation>
    <scope>NUCLEOTIDE SEQUENCE</scope>
    <source>
        <strain evidence="13">SMH2392-1A</strain>
    </source>
</reference>
<dbReference type="Pfam" id="PF01794">
    <property type="entry name" value="Ferric_reduct"/>
    <property type="match status" value="1"/>
</dbReference>
<evidence type="ECO:0000256" key="1">
    <source>
        <dbReference type="ARBA" id="ARBA00004141"/>
    </source>
</evidence>
<keyword evidence="5 11" id="KW-1133">Transmembrane helix</keyword>
<evidence type="ECO:0000256" key="8">
    <source>
        <dbReference type="ARBA" id="ARBA00023136"/>
    </source>
</evidence>
<evidence type="ECO:0000256" key="10">
    <source>
        <dbReference type="SAM" id="MobiDB-lite"/>
    </source>
</evidence>
<dbReference type="GO" id="GO:0006879">
    <property type="term" value="P:intracellular iron ion homeostasis"/>
    <property type="evidence" value="ECO:0007669"/>
    <property type="project" value="TreeGrafter"/>
</dbReference>
<keyword evidence="7" id="KW-0406">Ion transport</keyword>
<comment type="subcellular location">
    <subcellularLocation>
        <location evidence="1">Membrane</location>
        <topology evidence="1">Multi-pass membrane protein</topology>
    </subcellularLocation>
</comment>